<proteinExistence type="predicted"/>
<accession>A0A6B9LIT7</accession>
<keyword evidence="2" id="KW-1185">Reference proteome</keyword>
<protein>
    <submittedName>
        <fullName evidence="1">Uncharacterized protein</fullName>
    </submittedName>
</protein>
<dbReference type="EMBL" id="MN812239">
    <property type="protein sequence ID" value="QHB40943.1"/>
    <property type="molecule type" value="Genomic_DNA"/>
</dbReference>
<dbReference type="Proteomes" id="UP000464671">
    <property type="component" value="Segment"/>
</dbReference>
<organism evidence="1 2">
    <name type="scientific">Flavobacterium phage vB_FspS_tant8-1</name>
    <dbReference type="NCBI Taxonomy" id="2686278"/>
    <lineage>
        <taxon>Viruses</taxon>
        <taxon>Duplodnaviria</taxon>
        <taxon>Heunggongvirae</taxon>
        <taxon>Uroviricota</taxon>
        <taxon>Caudoviricetes</taxon>
        <taxon>Tantvirus</taxon>
        <taxon>Tantvirus tant</taxon>
    </lineage>
</organism>
<name>A0A6B9LIT7_9CAUD</name>
<evidence type="ECO:0000313" key="1">
    <source>
        <dbReference type="EMBL" id="QHB40943.1"/>
    </source>
</evidence>
<gene>
    <name evidence="1" type="ORF">tant81_gp012</name>
</gene>
<reference evidence="1 2" key="1">
    <citation type="journal article" date="2020" name="Viruses">
        <title>Diversity and Host Interactions Among Virulent and Temperate Baltic Sea Flavobacterium Phages.</title>
        <authorList>
            <person name="Nilsson E."/>
            <person name="Bayfield O.W."/>
            <person name="Lundin D."/>
            <person name="Antson A.A."/>
            <person name="Holmfeldt K."/>
        </authorList>
    </citation>
    <scope>NUCLEOTIDE SEQUENCE [LARGE SCALE GENOMIC DNA]</scope>
</reference>
<sequence length="56" mass="6737">MEIIHHIIKDSKFIYVSFYRLINETHFAQSSKRLDDLFVHESTIGVWKIKWKSNGE</sequence>
<evidence type="ECO:0000313" key="2">
    <source>
        <dbReference type="Proteomes" id="UP000464671"/>
    </source>
</evidence>